<gene>
    <name evidence="3" type="ORF">NKR23_g11557</name>
</gene>
<comment type="caution">
    <text evidence="3">The sequence shown here is derived from an EMBL/GenBank/DDBJ whole genome shotgun (WGS) entry which is preliminary data.</text>
</comment>
<name>A0AA38R7M4_9PEZI</name>
<sequence>MGKGRPYSQDETAYPPQSPSADAISFLSWEPAAGERRPRSSRGNIVAKLKGFCRDARIYVKLAGWRRVGADIVAGLKESCRDAWSDLKSAGWRGVGVRLLVPIWIPFLLGMIIFLAADVKGILEKSGYEDAACQPDGSLVPISGSYNLWSASGFFQITLGFGSLSFTAAKVIDIMWDITVGRLGQSALVYVSWRVFSDYFATAMTAAPVT</sequence>
<dbReference type="Proteomes" id="UP001174694">
    <property type="component" value="Unassembled WGS sequence"/>
</dbReference>
<evidence type="ECO:0000313" key="4">
    <source>
        <dbReference type="Proteomes" id="UP001174694"/>
    </source>
</evidence>
<evidence type="ECO:0000256" key="2">
    <source>
        <dbReference type="SAM" id="Phobius"/>
    </source>
</evidence>
<feature type="region of interest" description="Disordered" evidence="1">
    <location>
        <begin position="1"/>
        <end position="21"/>
    </location>
</feature>
<feature type="transmembrane region" description="Helical" evidence="2">
    <location>
        <begin position="95"/>
        <end position="117"/>
    </location>
</feature>
<dbReference type="EMBL" id="JANBVO010000063">
    <property type="protein sequence ID" value="KAJ9131816.1"/>
    <property type="molecule type" value="Genomic_DNA"/>
</dbReference>
<evidence type="ECO:0000256" key="1">
    <source>
        <dbReference type="SAM" id="MobiDB-lite"/>
    </source>
</evidence>
<proteinExistence type="predicted"/>
<keyword evidence="2" id="KW-1133">Transmembrane helix</keyword>
<evidence type="ECO:0000313" key="3">
    <source>
        <dbReference type="EMBL" id="KAJ9131816.1"/>
    </source>
</evidence>
<dbReference type="AlphaFoldDB" id="A0AA38R7M4"/>
<feature type="transmembrane region" description="Helical" evidence="2">
    <location>
        <begin position="148"/>
        <end position="169"/>
    </location>
</feature>
<reference evidence="3" key="1">
    <citation type="submission" date="2022-07" db="EMBL/GenBank/DDBJ databases">
        <title>Fungi with potential for degradation of polypropylene.</title>
        <authorList>
            <person name="Gostincar C."/>
        </authorList>
    </citation>
    <scope>NUCLEOTIDE SEQUENCE</scope>
    <source>
        <strain evidence="3">EXF-13308</strain>
    </source>
</reference>
<accession>A0AA38R7M4</accession>
<keyword evidence="2" id="KW-0812">Transmembrane</keyword>
<protein>
    <submittedName>
        <fullName evidence="3">Uncharacterized protein</fullName>
    </submittedName>
</protein>
<keyword evidence="2" id="KW-0472">Membrane</keyword>
<keyword evidence="4" id="KW-1185">Reference proteome</keyword>
<organism evidence="3 4">
    <name type="scientific">Pleurostoma richardsiae</name>
    <dbReference type="NCBI Taxonomy" id="41990"/>
    <lineage>
        <taxon>Eukaryota</taxon>
        <taxon>Fungi</taxon>
        <taxon>Dikarya</taxon>
        <taxon>Ascomycota</taxon>
        <taxon>Pezizomycotina</taxon>
        <taxon>Sordariomycetes</taxon>
        <taxon>Sordariomycetidae</taxon>
        <taxon>Calosphaeriales</taxon>
        <taxon>Pleurostomataceae</taxon>
        <taxon>Pleurostoma</taxon>
    </lineage>
</organism>